<evidence type="ECO:0000313" key="5">
    <source>
        <dbReference type="EMBL" id="QDU40354.1"/>
    </source>
</evidence>
<dbReference type="SUPFAM" id="SSF48113">
    <property type="entry name" value="Heme-dependent peroxidases"/>
    <property type="match status" value="1"/>
</dbReference>
<dbReference type="Pfam" id="PF03098">
    <property type="entry name" value="An_peroxidase"/>
    <property type="match status" value="1"/>
</dbReference>
<accession>A0A517ZCY5</accession>
<dbReference type="InterPro" id="IPR037120">
    <property type="entry name" value="Haem_peroxidase_sf_animal"/>
</dbReference>
<dbReference type="CDD" id="cd09822">
    <property type="entry name" value="peroxinectin_like_bacterial"/>
    <property type="match status" value="1"/>
</dbReference>
<reference evidence="5 6" key="1">
    <citation type="submission" date="2019-02" db="EMBL/GenBank/DDBJ databases">
        <title>Deep-cultivation of Planctomycetes and their phenomic and genomic characterization uncovers novel biology.</title>
        <authorList>
            <person name="Wiegand S."/>
            <person name="Jogler M."/>
            <person name="Boedeker C."/>
            <person name="Pinto D."/>
            <person name="Vollmers J."/>
            <person name="Rivas-Marin E."/>
            <person name="Kohn T."/>
            <person name="Peeters S.H."/>
            <person name="Heuer A."/>
            <person name="Rast P."/>
            <person name="Oberbeckmann S."/>
            <person name="Bunk B."/>
            <person name="Jeske O."/>
            <person name="Meyerdierks A."/>
            <person name="Storesund J.E."/>
            <person name="Kallscheuer N."/>
            <person name="Luecker S."/>
            <person name="Lage O.M."/>
            <person name="Pohl T."/>
            <person name="Merkel B.J."/>
            <person name="Hornburger P."/>
            <person name="Mueller R.-W."/>
            <person name="Bruemmer F."/>
            <person name="Labrenz M."/>
            <person name="Spormann A.M."/>
            <person name="Op den Camp H."/>
            <person name="Overmann J."/>
            <person name="Amann R."/>
            <person name="Jetten M.S.M."/>
            <person name="Mascher T."/>
            <person name="Medema M.H."/>
            <person name="Devos D.P."/>
            <person name="Kaster A.-K."/>
            <person name="Ovreas L."/>
            <person name="Rohde M."/>
            <person name="Galperin M.Y."/>
            <person name="Jogler C."/>
        </authorList>
    </citation>
    <scope>NUCLEOTIDE SEQUENCE [LARGE SCALE GENOMIC DNA]</scope>
    <source>
        <strain evidence="5 6">Mal4</strain>
    </source>
</reference>
<dbReference type="EMBL" id="CP036275">
    <property type="protein sequence ID" value="QDU40354.1"/>
    <property type="molecule type" value="Genomic_DNA"/>
</dbReference>
<dbReference type="GO" id="GO:0006979">
    <property type="term" value="P:response to oxidative stress"/>
    <property type="evidence" value="ECO:0007669"/>
    <property type="project" value="InterPro"/>
</dbReference>
<evidence type="ECO:0000256" key="4">
    <source>
        <dbReference type="SAM" id="MobiDB-lite"/>
    </source>
</evidence>
<sequence length="700" mass="75619">MRHVPQPHPAAASGTVFSTIRRTRPRRVAAFITAIVTLASAGQSSAQNTRSRTTARLNDADAGYRIQLEAVRNIDGTDSSGSGFQGAAHTPLRRNAPADYPGDGSGEEILTSSDRTNPRTVSNLVVAQDGVSLPNQRGMSDFTWAWGQFLDHDIDLTHTSPLNGTADIEIEDPNDPLGPNPIPVNRSDFDLSTGTPGNPRQQINEITAFIDASNVYGSDDVRAMTLRTLSGGLLKTSDGDLLPFNEEGLPNDGSPMADFFVAGDVRANENVVLTSMHTLFVREHNRLARLIGMMAPDATDEEIYQLARKIVGAELQIITFNEFLPAVLGPEAPTPDEGFYDSAVDPSIANEFAHALYRFGHSLLSSNLLLADEEGIVGDVALRDAFFNPLLLSSDPTMFDLLLGGLALQPCQELDCRIVDDLRNFLFGPPGAGGLDLASLNIQRGRDHGLPDYNLLRTAYGLPLLDSVEEITSDPMTQLALETAYDSIDNIDPWVGALSEDHLPGASVGPTLAAGLSEQFRRLLAGDRFSVLNDPDLMQPIVEAVTPLPNVSLADVVRANSTVRVLPDNVFFVDPPVDSDVVVRFDPVGNRVFVTGNRGMNRLVVRQTQQGLRVEGYDGTRINGRESLVVNARARYAVTVDLGGGDDGILFVNCQAREACVMLGDGNDEIRTWRSSATKVFFDPGEGQDSVPRDAGFTEE</sequence>
<dbReference type="Gene3D" id="1.10.640.10">
    <property type="entry name" value="Haem peroxidase domain superfamily, animal type"/>
    <property type="match status" value="1"/>
</dbReference>
<name>A0A517ZCY5_9PLAN</name>
<evidence type="ECO:0000256" key="1">
    <source>
        <dbReference type="ARBA" id="ARBA00004613"/>
    </source>
</evidence>
<dbReference type="PROSITE" id="PS50292">
    <property type="entry name" value="PEROXIDASE_3"/>
    <property type="match status" value="1"/>
</dbReference>
<dbReference type="PANTHER" id="PTHR11475">
    <property type="entry name" value="OXIDASE/PEROXIDASE"/>
    <property type="match status" value="1"/>
</dbReference>
<keyword evidence="6" id="KW-1185">Reference proteome</keyword>
<proteinExistence type="predicted"/>
<keyword evidence="5" id="KW-0560">Oxidoreductase</keyword>
<organism evidence="5 6">
    <name type="scientific">Maioricimonas rarisocia</name>
    <dbReference type="NCBI Taxonomy" id="2528026"/>
    <lineage>
        <taxon>Bacteria</taxon>
        <taxon>Pseudomonadati</taxon>
        <taxon>Planctomycetota</taxon>
        <taxon>Planctomycetia</taxon>
        <taxon>Planctomycetales</taxon>
        <taxon>Planctomycetaceae</taxon>
        <taxon>Maioricimonas</taxon>
    </lineage>
</organism>
<dbReference type="InterPro" id="IPR019791">
    <property type="entry name" value="Haem_peroxidase_animal"/>
</dbReference>
<comment type="subcellular location">
    <subcellularLocation>
        <location evidence="1">Secreted</location>
    </subcellularLocation>
</comment>
<evidence type="ECO:0000313" key="6">
    <source>
        <dbReference type="Proteomes" id="UP000320496"/>
    </source>
</evidence>
<dbReference type="InterPro" id="IPR010255">
    <property type="entry name" value="Haem_peroxidase_sf"/>
</dbReference>
<dbReference type="RefSeq" id="WP_197443728.1">
    <property type="nucleotide sequence ID" value="NZ_CP036275.1"/>
</dbReference>
<evidence type="ECO:0000256" key="3">
    <source>
        <dbReference type="ARBA" id="ARBA00023180"/>
    </source>
</evidence>
<feature type="region of interest" description="Disordered" evidence="4">
    <location>
        <begin position="75"/>
        <end position="117"/>
    </location>
</feature>
<protein>
    <submittedName>
        <fullName evidence="5">Peroxidase</fullName>
    </submittedName>
</protein>
<dbReference type="PANTHER" id="PTHR11475:SF4">
    <property type="entry name" value="CHORION PEROXIDASE"/>
    <property type="match status" value="1"/>
</dbReference>
<dbReference type="GO" id="GO:0005576">
    <property type="term" value="C:extracellular region"/>
    <property type="evidence" value="ECO:0007669"/>
    <property type="project" value="UniProtKB-SubCell"/>
</dbReference>
<keyword evidence="2" id="KW-0964">Secreted</keyword>
<evidence type="ECO:0000256" key="2">
    <source>
        <dbReference type="ARBA" id="ARBA00022525"/>
    </source>
</evidence>
<dbReference type="Proteomes" id="UP000320496">
    <property type="component" value="Chromosome"/>
</dbReference>
<keyword evidence="3" id="KW-0325">Glycoprotein</keyword>
<dbReference type="PRINTS" id="PR00457">
    <property type="entry name" value="ANPEROXIDASE"/>
</dbReference>
<gene>
    <name evidence="5" type="ORF">Mal4_47100</name>
</gene>
<dbReference type="AlphaFoldDB" id="A0A517ZCY5"/>
<dbReference type="KEGG" id="mri:Mal4_47100"/>
<dbReference type="GO" id="GO:0020037">
    <property type="term" value="F:heme binding"/>
    <property type="evidence" value="ECO:0007669"/>
    <property type="project" value="InterPro"/>
</dbReference>
<keyword evidence="5" id="KW-0575">Peroxidase</keyword>
<dbReference type="GO" id="GO:0004601">
    <property type="term" value="F:peroxidase activity"/>
    <property type="evidence" value="ECO:0007669"/>
    <property type="project" value="UniProtKB-KW"/>
</dbReference>